<reference evidence="1 3" key="1">
    <citation type="journal article" date="2014" name="BMC Genomics">
        <title>Genome sequence of Anopheles sinensis provides insight into genetics basis of mosquito competence for malaria parasites.</title>
        <authorList>
            <person name="Zhou D."/>
            <person name="Zhang D."/>
            <person name="Ding G."/>
            <person name="Shi L."/>
            <person name="Hou Q."/>
            <person name="Ye Y."/>
            <person name="Xu Y."/>
            <person name="Zhou H."/>
            <person name="Xiong C."/>
            <person name="Li S."/>
            <person name="Yu J."/>
            <person name="Hong S."/>
            <person name="Yu X."/>
            <person name="Zou P."/>
            <person name="Chen C."/>
            <person name="Chang X."/>
            <person name="Wang W."/>
            <person name="Lv Y."/>
            <person name="Sun Y."/>
            <person name="Ma L."/>
            <person name="Shen B."/>
            <person name="Zhu C."/>
        </authorList>
    </citation>
    <scope>NUCLEOTIDE SEQUENCE [LARGE SCALE GENOMIC DNA]</scope>
</reference>
<keyword evidence="3" id="KW-1185">Reference proteome</keyword>
<accession>A0A084VVF2</accession>
<evidence type="ECO:0000313" key="2">
    <source>
        <dbReference type="EnsemblMetazoa" id="ASIC009510-PA"/>
    </source>
</evidence>
<dbReference type="EnsemblMetazoa" id="ASIC009510-RA">
    <property type="protein sequence ID" value="ASIC009510-PA"/>
    <property type="gene ID" value="ASIC009510"/>
</dbReference>
<evidence type="ECO:0000313" key="1">
    <source>
        <dbReference type="EMBL" id="KFB41946.1"/>
    </source>
</evidence>
<reference evidence="2" key="2">
    <citation type="submission" date="2020-05" db="UniProtKB">
        <authorList>
            <consortium name="EnsemblMetazoa"/>
        </authorList>
    </citation>
    <scope>IDENTIFICATION</scope>
</reference>
<proteinExistence type="predicted"/>
<dbReference type="EMBL" id="KE525157">
    <property type="protein sequence ID" value="KFB41946.1"/>
    <property type="molecule type" value="Genomic_DNA"/>
</dbReference>
<gene>
    <name evidence="1" type="ORF">ZHAS_00009510</name>
</gene>
<dbReference type="VEuPathDB" id="VectorBase:ASIC009510"/>
<evidence type="ECO:0000313" key="3">
    <source>
        <dbReference type="Proteomes" id="UP000030765"/>
    </source>
</evidence>
<dbReference type="Proteomes" id="UP000030765">
    <property type="component" value="Unassembled WGS sequence"/>
</dbReference>
<dbReference type="AlphaFoldDB" id="A0A084VVF2"/>
<protein>
    <submittedName>
        <fullName evidence="1 2">Uncharacterized protein</fullName>
    </submittedName>
</protein>
<name>A0A084VVF2_ANOSI</name>
<dbReference type="EMBL" id="ATLV01017174">
    <property type="status" value="NOT_ANNOTATED_CDS"/>
    <property type="molecule type" value="Genomic_DNA"/>
</dbReference>
<sequence length="119" mass="12793">MRDGEGLPLPRVVGLQFSHHTNARERELDSPVLGLSGVVDISLSPEAAHREVPTEAAEAAEVHPFGGVRGERRREEGGLGWVGSVFGLLRLLVLARHERAPIGANASAKHQPSNRTVII</sequence>
<organism evidence="1">
    <name type="scientific">Anopheles sinensis</name>
    <name type="common">Mosquito</name>
    <dbReference type="NCBI Taxonomy" id="74873"/>
    <lineage>
        <taxon>Eukaryota</taxon>
        <taxon>Metazoa</taxon>
        <taxon>Ecdysozoa</taxon>
        <taxon>Arthropoda</taxon>
        <taxon>Hexapoda</taxon>
        <taxon>Insecta</taxon>
        <taxon>Pterygota</taxon>
        <taxon>Neoptera</taxon>
        <taxon>Endopterygota</taxon>
        <taxon>Diptera</taxon>
        <taxon>Nematocera</taxon>
        <taxon>Culicoidea</taxon>
        <taxon>Culicidae</taxon>
        <taxon>Anophelinae</taxon>
        <taxon>Anopheles</taxon>
    </lineage>
</organism>